<name>H2ERZ3_ALIFS</name>
<keyword evidence="1" id="KW-0614">Plasmid</keyword>
<dbReference type="RefSeq" id="WP_014343762.1">
    <property type="nucleotide sequence ID" value="NC_016853.1"/>
</dbReference>
<proteinExistence type="predicted"/>
<dbReference type="EMBL" id="JQ031551">
    <property type="protein sequence ID" value="AEY78160.1"/>
    <property type="molecule type" value="Genomic_DNA"/>
</dbReference>
<geneLocation type="plasmid" evidence="1">
    <name>pES657-44</name>
</geneLocation>
<dbReference type="Pfam" id="PF03524">
    <property type="entry name" value="CagX"/>
    <property type="match status" value="1"/>
</dbReference>
<organism evidence="1">
    <name type="scientific">Aliivibrio fischeri</name>
    <name type="common">Vibrio fischeri</name>
    <dbReference type="NCBI Taxonomy" id="668"/>
    <lineage>
        <taxon>Bacteria</taxon>
        <taxon>Pseudomonadati</taxon>
        <taxon>Pseudomonadota</taxon>
        <taxon>Gammaproteobacteria</taxon>
        <taxon>Vibrionales</taxon>
        <taxon>Vibrionaceae</taxon>
        <taxon>Aliivibrio</taxon>
    </lineage>
</organism>
<evidence type="ECO:0000313" key="1">
    <source>
        <dbReference type="EMBL" id="AEY78160.1"/>
    </source>
</evidence>
<protein>
    <submittedName>
        <fullName evidence="1">Type IV secretion system protein VirB9</fullName>
    </submittedName>
</protein>
<reference evidence="1" key="1">
    <citation type="submission" date="2011-11" db="EMBL/GenBank/DDBJ databases">
        <authorList>
            <person name="Summers A.O."/>
            <person name="Wireman J."/>
            <person name="Williams L.E."/>
        </authorList>
    </citation>
    <scope>NUCLEOTIDE SEQUENCE</scope>
    <source>
        <strain evidence="1">ES657</strain>
        <plasmid evidence="1">pES657-44</plasmid>
    </source>
</reference>
<accession>H2ERZ3</accession>
<sequence>MVEVTAYIGMASHIVFDKSEKIELVQSGFSEGWEFIKNGNHLFIKARSVPSTETITDHLGNVTTKEIFITPSKEWETNLIVVTSKRNYTFLLTLGKGDKGRRQNTYRLSFQYPEEKAVQDKIVADIAVEKQNWLKPKSILTLSLRSETGNTYNRSAKIPET</sequence>
<dbReference type="InterPro" id="IPR010258">
    <property type="entry name" value="Conjugal_tfr_TrbG/VirB9/CagX"/>
</dbReference>
<dbReference type="AlphaFoldDB" id="H2ERZ3"/>